<dbReference type="EMBL" id="MT370830">
    <property type="protein sequence ID" value="QWE79534.1"/>
    <property type="molecule type" value="Genomic_DNA"/>
</dbReference>
<dbReference type="Pfam" id="PF25717">
    <property type="entry name" value="Herpes_ORF32"/>
    <property type="match status" value="1"/>
</dbReference>
<feature type="domain" description="ORF32/34" evidence="2">
    <location>
        <begin position="52"/>
        <end position="135"/>
    </location>
</feature>
<reference evidence="3" key="1">
    <citation type="journal article" date="2016" name="Virology">
        <title>Analysis of single nucleotide polymorphism among Varicella-Zoster Virus and identification of vaccine-specific sites.</title>
        <authorList>
            <person name="Jeon J.S."/>
            <person name="Won Y.H."/>
            <person name="Kim I.K."/>
            <person name="Ahn J.H."/>
            <person name="Shin O.S."/>
            <person name="Kim J.H."/>
            <person name="Lee C.H."/>
        </authorList>
    </citation>
    <scope>NUCLEOTIDE SEQUENCE</scope>
    <source>
        <strain evidence="3">YC02</strain>
    </source>
</reference>
<dbReference type="InterPro" id="IPR057865">
    <property type="entry name" value="ORF32/34"/>
</dbReference>
<accession>A0A1B1JGX4</accession>
<reference evidence="4" key="2">
    <citation type="submission" date="2020-04" db="EMBL/GenBank/DDBJ databases">
        <authorList>
            <person name="Yeon S.H."/>
            <person name="Kang S.H."/>
            <person name="Hwang H.R."/>
            <person name="Jeon J.S."/>
            <person name="Lee C.H."/>
        </authorList>
    </citation>
    <scope>NUCLEOTIDE SEQUENCE</scope>
    <source>
        <strain evidence="4">YC02</strain>
    </source>
</reference>
<gene>
    <name evidence="3" type="primary">ORF32</name>
</gene>
<evidence type="ECO:0000256" key="1">
    <source>
        <dbReference type="SAM" id="MobiDB-lite"/>
    </source>
</evidence>
<name>A0A1B1JGX4_HHV3</name>
<feature type="compositionally biased region" description="Polar residues" evidence="1">
    <location>
        <begin position="1"/>
        <end position="14"/>
    </location>
</feature>
<dbReference type="EMBL" id="KU926320">
    <property type="protein sequence ID" value="ANS13568.1"/>
    <property type="molecule type" value="Genomic_DNA"/>
</dbReference>
<organismHost>
    <name type="scientific">Homo sapiens</name>
    <name type="common">Human</name>
    <dbReference type="NCBI Taxonomy" id="9606"/>
</organismHost>
<evidence type="ECO:0000313" key="3">
    <source>
        <dbReference type="EMBL" id="ANS13568.1"/>
    </source>
</evidence>
<protein>
    <submittedName>
        <fullName evidence="3">ORF32</fullName>
    </submittedName>
</protein>
<feature type="region of interest" description="Disordered" evidence="1">
    <location>
        <begin position="1"/>
        <end position="28"/>
    </location>
</feature>
<evidence type="ECO:0000259" key="2">
    <source>
        <dbReference type="Pfam" id="PF25717"/>
    </source>
</evidence>
<organism evidence="3">
    <name type="scientific">Human herpesvirus 3</name>
    <name type="common">HHV-3</name>
    <name type="synonym">Varicella-zoster virus</name>
    <dbReference type="NCBI Taxonomy" id="10335"/>
    <lineage>
        <taxon>Viruses</taxon>
        <taxon>Duplodnaviria</taxon>
        <taxon>Heunggongvirae</taxon>
        <taxon>Peploviricota</taxon>
        <taxon>Herviviricetes</taxon>
        <taxon>Herpesvirales</taxon>
        <taxon>Orthoherpesviridae</taxon>
        <taxon>Alphaherpesvirinae</taxon>
        <taxon>Varicellovirus</taxon>
        <taxon>Varicellovirus humanalpha3</taxon>
    </lineage>
</organism>
<proteinExistence type="predicted"/>
<evidence type="ECO:0000313" key="4">
    <source>
        <dbReference type="EMBL" id="QWE79534.1"/>
    </source>
</evidence>
<sequence>MESSNINALQQPSSIAHHPSKRCASSLNETVKDSPPAIYEDRLEHTPVQLPRDGTPRDVCSVGQLTCRACATKPFRLNRDSQYDYLNTCPGGRHISLALEIITGRWVCIPRVFPDTPEEKWMAPYIIPDREQPSSGDEDSDTD</sequence>